<accession>A0AA88KY40</accession>
<evidence type="ECO:0000313" key="3">
    <source>
        <dbReference type="Proteomes" id="UP001187531"/>
    </source>
</evidence>
<protein>
    <recommendedName>
        <fullName evidence="1">PiggyBac transposable element-derived protein domain-containing protein</fullName>
    </recommendedName>
</protein>
<keyword evidence="3" id="KW-1185">Reference proteome</keyword>
<gene>
    <name evidence="2" type="ORF">QYM36_016397</name>
</gene>
<feature type="domain" description="PiggyBac transposable element-derived protein" evidence="1">
    <location>
        <begin position="217"/>
        <end position="276"/>
    </location>
</feature>
<proteinExistence type="predicted"/>
<name>A0AA88KY40_ARTSF</name>
<dbReference type="AlphaFoldDB" id="A0AA88KY40"/>
<dbReference type="Pfam" id="PF13843">
    <property type="entry name" value="DDE_Tnp_1_7"/>
    <property type="match status" value="1"/>
</dbReference>
<evidence type="ECO:0000313" key="2">
    <source>
        <dbReference type="EMBL" id="KAK2706346.1"/>
    </source>
</evidence>
<reference evidence="2" key="1">
    <citation type="submission" date="2023-07" db="EMBL/GenBank/DDBJ databases">
        <title>Chromosome-level genome assembly of Artemia franciscana.</title>
        <authorList>
            <person name="Jo E."/>
        </authorList>
    </citation>
    <scope>NUCLEOTIDE SEQUENCE</scope>
    <source>
        <tissue evidence="2">Whole body</tissue>
    </source>
</reference>
<dbReference type="InterPro" id="IPR029526">
    <property type="entry name" value="PGBD"/>
</dbReference>
<organism evidence="2 3">
    <name type="scientific">Artemia franciscana</name>
    <name type="common">Brine shrimp</name>
    <name type="synonym">Artemia sanfranciscana</name>
    <dbReference type="NCBI Taxonomy" id="6661"/>
    <lineage>
        <taxon>Eukaryota</taxon>
        <taxon>Metazoa</taxon>
        <taxon>Ecdysozoa</taxon>
        <taxon>Arthropoda</taxon>
        <taxon>Crustacea</taxon>
        <taxon>Branchiopoda</taxon>
        <taxon>Anostraca</taxon>
        <taxon>Artemiidae</taxon>
        <taxon>Artemia</taxon>
    </lineage>
</organism>
<comment type="caution">
    <text evidence="2">The sequence shown here is derived from an EMBL/GenBank/DDBJ whole genome shotgun (WGS) entry which is preliminary data.</text>
</comment>
<dbReference type="EMBL" id="JAVRJZ010000020">
    <property type="protein sequence ID" value="KAK2706346.1"/>
    <property type="molecule type" value="Genomic_DNA"/>
</dbReference>
<dbReference type="Proteomes" id="UP001187531">
    <property type="component" value="Unassembled WGS sequence"/>
</dbReference>
<evidence type="ECO:0000259" key="1">
    <source>
        <dbReference type="Pfam" id="PF13843"/>
    </source>
</evidence>
<dbReference type="PANTHER" id="PTHR47272">
    <property type="entry name" value="DDE_TNP_1_7 DOMAIN-CONTAINING PROTEIN"/>
    <property type="match status" value="1"/>
</dbReference>
<sequence length="372" mass="42182">MTEDEDPNTGVVESPVEVVEVEVDNLDKMPPLIPLICHFDKDATTNSCTISTFTLCSTSIPPLPPPVIPISSKSVDVAAESQFTVPEGENSSFQSCISEDHESDLFQSAERSSVSASLLNNGIDQIKVKAEPGISNFTYQRRSDQLKQKSFSEVEVITIYDSDGELPTPSSLEEESESIVSVLHNSLSDVSHQSDEELQRCENDNSDDEGNCKHWDSKLKKQIDVVRLLYIAECNKFMGGVDLSDMLIGLYRIDTRRKKWYMRLFYYFLDVSVVNALFPYQRHMCHHGRTHKKPRGRPLKDQDCCTSKRPTLAKPKPYDSIHYDSIQHWPEAVTDKTQCRLCSAYARIQCSKCQISLCLVQKRNCFKIIHTQ</sequence>